<evidence type="ECO:0000313" key="3">
    <source>
        <dbReference type="Proteomes" id="UP000625527"/>
    </source>
</evidence>
<comment type="caution">
    <text evidence="2">The sequence shown here is derived from an EMBL/GenBank/DDBJ whole genome shotgun (WGS) entry which is preliminary data.</text>
</comment>
<name>A0ABR9N333_9MICO</name>
<dbReference type="EMBL" id="JADAQT010000107">
    <property type="protein sequence ID" value="MBE1878057.1"/>
    <property type="molecule type" value="Genomic_DNA"/>
</dbReference>
<sequence length="834" mass="90535">MHPLPEAVRAALAPLLTRSVALRDQTVDYVLDGSGRDILATLPSLPDDGAALVARPGAYFGRERIGAVAALHPGWTQRAADDGRYAFYLDASVDALVRFGRVLTAVTPDEDPDDDEGRFRLLVADVARVVVRNPTQEGPRPARLRWQPRTMADLARAGGVPAGRAPRLVLSVLLDPRNFYRYTRLLDTPAGHAFLSDHHDVLPELAAGLGAQVKGYLARLCASAPDVHGPLLGDLAVDEEATVRDEALAMLAWLDAPAQVGLLAPRVGRAEPTRSREAALRLADLDGGLEALDEILSRTAGGSDDVERALQLRELTTRARTFREPAAGPSAPAYEPPDEDLLEEVRAQVAHARGGGTSFGDRVRDLLPRLPDVRILRDALAAAGASDADRRVAGCLLQPRVAAEVADHADRWWPLFAERLDLVAEYLGDDVDGYPSGAVRRPEPGPYGHLDYERWVDTPSVVLTVLERFPVTPEPLVPRLAGIAVGRTRYRHAARRALASHPGAAELAAASLHDGDPDVRRSAAEWHAALGDATVVAPEPGWELPPGVSAHVRSLPRAVLDHIDLFRQEALGHGVPRADVDRWLALARPDVRLGHGWDGPVAARQGSPLMLPSDVPVPADRYTSPGEEYVVEHQLLATIDLAAIPPGHTDIPLPPDGHLLLFANPDLEPYPAGSAVYVPAGTPVVERETALDWEPVYEYDSPEDLDKHLRSEGELRVGRGYTLPDVTRELEAEHPHARRLMDVWGGIPDTVAPERGSGAWRIGGHAFDHEGWGDPARRSAAPDGEPDGWSRPEDWVLLAQWDGLPMASVYWTVTRQDLAARRFDRVVVAMYSNP</sequence>
<organism evidence="2 3">
    <name type="scientific">Myceligenerans pegani</name>
    <dbReference type="NCBI Taxonomy" id="2776917"/>
    <lineage>
        <taxon>Bacteria</taxon>
        <taxon>Bacillati</taxon>
        <taxon>Actinomycetota</taxon>
        <taxon>Actinomycetes</taxon>
        <taxon>Micrococcales</taxon>
        <taxon>Promicromonosporaceae</taxon>
        <taxon>Myceligenerans</taxon>
    </lineage>
</organism>
<dbReference type="Proteomes" id="UP000625527">
    <property type="component" value="Unassembled WGS sequence"/>
</dbReference>
<evidence type="ECO:0000256" key="1">
    <source>
        <dbReference type="SAM" id="MobiDB-lite"/>
    </source>
</evidence>
<keyword evidence="3" id="KW-1185">Reference proteome</keyword>
<protein>
    <submittedName>
        <fullName evidence="2">DUF1963 domain-containing protein</fullName>
    </submittedName>
</protein>
<accession>A0ABR9N333</accession>
<feature type="region of interest" description="Disordered" evidence="1">
    <location>
        <begin position="771"/>
        <end position="791"/>
    </location>
</feature>
<evidence type="ECO:0000313" key="2">
    <source>
        <dbReference type="EMBL" id="MBE1878057.1"/>
    </source>
</evidence>
<dbReference type="RefSeq" id="WP_192864609.1">
    <property type="nucleotide sequence ID" value="NZ_JADAQT010000107.1"/>
</dbReference>
<reference evidence="2 3" key="1">
    <citation type="submission" date="2020-10" db="EMBL/GenBank/DDBJ databases">
        <title>Myceligenerans pegani sp. nov., an endophytic actinomycete isolated from Peganum harmala L. in Xinjiang, China.</title>
        <authorList>
            <person name="Xin L."/>
        </authorList>
    </citation>
    <scope>NUCLEOTIDE SEQUENCE [LARGE SCALE GENOMIC DNA]</scope>
    <source>
        <strain evidence="2 3">TRM65318</strain>
    </source>
</reference>
<proteinExistence type="predicted"/>
<dbReference type="Gene3D" id="2.30.320.10">
    <property type="entry name" value="YwqG-like"/>
    <property type="match status" value="1"/>
</dbReference>
<gene>
    <name evidence="2" type="ORF">IHE71_20410</name>
</gene>